<feature type="region of interest" description="Disordered" evidence="3">
    <location>
        <begin position="616"/>
        <end position="882"/>
    </location>
</feature>
<dbReference type="InterPro" id="IPR032675">
    <property type="entry name" value="LRR_dom_sf"/>
</dbReference>
<evidence type="ECO:0000313" key="5">
    <source>
        <dbReference type="Proteomes" id="UP000298390"/>
    </source>
</evidence>
<dbReference type="Pfam" id="PF13855">
    <property type="entry name" value="LRR_8"/>
    <property type="match status" value="1"/>
</dbReference>
<feature type="compositionally biased region" description="Basic and acidic residues" evidence="3">
    <location>
        <begin position="417"/>
        <end position="426"/>
    </location>
</feature>
<evidence type="ECO:0000256" key="1">
    <source>
        <dbReference type="ARBA" id="ARBA00022614"/>
    </source>
</evidence>
<dbReference type="GO" id="GO:1902412">
    <property type="term" value="P:regulation of mitotic cytokinesis"/>
    <property type="evidence" value="ECO:0007669"/>
    <property type="project" value="TreeGrafter"/>
</dbReference>
<feature type="compositionally biased region" description="Polar residues" evidence="3">
    <location>
        <begin position="792"/>
        <end position="810"/>
    </location>
</feature>
<feature type="compositionally biased region" description="Acidic residues" evidence="3">
    <location>
        <begin position="700"/>
        <end position="723"/>
    </location>
</feature>
<evidence type="ECO:0000256" key="2">
    <source>
        <dbReference type="ARBA" id="ARBA00022737"/>
    </source>
</evidence>
<dbReference type="InterPro" id="IPR003591">
    <property type="entry name" value="Leu-rich_rpt_typical-subtyp"/>
</dbReference>
<evidence type="ECO:0000313" key="4">
    <source>
        <dbReference type="EMBL" id="TFY57019.1"/>
    </source>
</evidence>
<name>A0A4Y9Y861_9APHY</name>
<proteinExistence type="predicted"/>
<dbReference type="GO" id="GO:0031028">
    <property type="term" value="P:septation initiation signaling"/>
    <property type="evidence" value="ECO:0007669"/>
    <property type="project" value="TreeGrafter"/>
</dbReference>
<feature type="region of interest" description="Disordered" evidence="3">
    <location>
        <begin position="505"/>
        <end position="534"/>
    </location>
</feature>
<feature type="compositionally biased region" description="Low complexity" evidence="3">
    <location>
        <begin position="514"/>
        <end position="532"/>
    </location>
</feature>
<dbReference type="InterPro" id="IPR052574">
    <property type="entry name" value="CDIRP"/>
</dbReference>
<dbReference type="Gene3D" id="3.80.10.10">
    <property type="entry name" value="Ribonuclease Inhibitor"/>
    <property type="match status" value="3"/>
</dbReference>
<sequence length="1346" mass="145419">MSGGGAVARPAWQTDELEDEWIDQEASDDSHATLSLHAHSSSDISFTQPLGSVIDAGGTFLIREDVPAAPVLPKTPGRGKNAFGKDFFSPLALERMFEPPSPPIGNPHPLPAVQTSVPSVPSRLSQAYVPVEGDTEIIGDISEGNIRDGEGGDGLSMQGGGGGALDCQFTFEAPRPSPFNPNGVVPAAQSTPGHPRMHSAMLNPPGTDPRLRLFQFQYDTFTREHLSAMVDSIAVNTPSAGSGAATTTGLTPSTGLSPVREVSSVRLRSAKRIKLSPTSEFSRSGDGEAMIHRPKRRDYVGESKSLMDKIRRARDFSTVSTVASARSPVPQDRDSSPEEPADTSVSPLPPVTSSLGVRNANASRTPSSSWTVASSRRGAYSSLGYREQAANLMAQIRSDMKGSKRIFSGDTEPSHIIADEPSRRDSAGIQHGLPSRVSSNRRVSVQIRDVDYNKLAGTTRGKRKLSPPHYDTDEDATDVDDVLAEDMTHMSLDSQRLLEQFPDPPVRLTPEPNPALLAPTAGGAPAHPSSSLRTGRHEDLTRFVSSSTASGTTLTQGSAASFVKHPGPKQITRIAPEDVPALPDRVGKMVFDRVMMKWVKDTAAATAGMAEVERRLAVDTSDGNESEDPFRDFESLREDDSSGQPADAEVVVDRDQDEDAGEESMDADEDRFQEVDESSEVEDEEEIELTSFSFDGPQAGEDETDASEITESDGDNDEEEGSEDATNTTELSLPADTVSNDSDGEYDTGQATAASRQPPALQDTPPHHLIPQPYASSSLTTPNALRAGAQATPASTGTLRSAMKSSSVTPVSAMKDPNKSKISTPAVRLGHRRSVSFSDGKRDGPIRGIGRNVPTSTDTEGTEDEDDSPLASGAGKAGSVFVPSARSKRIAEMLGNLEDPGMEDDSPSKASSSGRPPTEELQPLKAGGQAALRRAPVVRHANATFLTECSFGVAHDRLVQVITDVQPFEPYWEDLTSIDLSAHNIDSVARLKEFLPRLDSLTLLTGLTSFNHLLNIEYLDLSRNQIDTLRQLACLRHLRELRADGNRIDSVDGLQKMDGLVKLSLQENVVRSLDLQDYHWYVSSSTQHARAVLVGGESVELLRVSRSIKLTVINLLPDRTRLEMLNVSHNRVSDVSGLASVPALVALNLDNNALDELDPDGAMPRLRILRLSGNRLKQLDASAFPGLRTLYADNNYLGPIHKAHRLTKLENLSLRNQGGKSGLSISLRDVRDVKRLYLSGNPLKDGFIADPCYNLVYLELAACRLTALPTGLARLIPNVRVLNLNYNFIEDPRPLEGLTRLRKLTLIGSRIKHARLLVRILRGMTDIEMLDFSAAAPRFSSTCLGA</sequence>
<feature type="region of interest" description="Disordered" evidence="3">
    <location>
        <begin position="895"/>
        <end position="927"/>
    </location>
</feature>
<dbReference type="PANTHER" id="PTHR47566:SF1">
    <property type="entry name" value="PROTEIN NUD1"/>
    <property type="match status" value="1"/>
</dbReference>
<dbReference type="GO" id="GO:0035591">
    <property type="term" value="F:signaling adaptor activity"/>
    <property type="evidence" value="ECO:0007669"/>
    <property type="project" value="TreeGrafter"/>
</dbReference>
<dbReference type="Proteomes" id="UP000298390">
    <property type="component" value="Unassembled WGS sequence"/>
</dbReference>
<gene>
    <name evidence="4" type="ORF">EVJ58_g7285</name>
</gene>
<feature type="compositionally biased region" description="Basic and acidic residues" evidence="3">
    <location>
        <begin position="283"/>
        <end position="304"/>
    </location>
</feature>
<evidence type="ECO:0000256" key="3">
    <source>
        <dbReference type="SAM" id="MobiDB-lite"/>
    </source>
</evidence>
<dbReference type="PROSITE" id="PS51450">
    <property type="entry name" value="LRR"/>
    <property type="match status" value="4"/>
</dbReference>
<reference evidence="4 5" key="1">
    <citation type="submission" date="2019-01" db="EMBL/GenBank/DDBJ databases">
        <title>Genome sequencing of the rare red list fungi Fomitopsis rosea.</title>
        <authorList>
            <person name="Buettner E."/>
            <person name="Kellner H."/>
        </authorList>
    </citation>
    <scope>NUCLEOTIDE SEQUENCE [LARGE SCALE GENOMIC DNA]</scope>
    <source>
        <strain evidence="4 5">DSM 105464</strain>
    </source>
</reference>
<comment type="caution">
    <text evidence="4">The sequence shown here is derived from an EMBL/GenBank/DDBJ whole genome shotgun (WGS) entry which is preliminary data.</text>
</comment>
<evidence type="ECO:0008006" key="6">
    <source>
        <dbReference type="Google" id="ProtNLM"/>
    </source>
</evidence>
<accession>A0A4Y9Y861</accession>
<feature type="compositionally biased region" description="Low complexity" evidence="3">
    <location>
        <begin position="343"/>
        <end position="355"/>
    </location>
</feature>
<dbReference type="SUPFAM" id="SSF52058">
    <property type="entry name" value="L domain-like"/>
    <property type="match status" value="1"/>
</dbReference>
<keyword evidence="1" id="KW-0433">Leucine-rich repeat</keyword>
<organism evidence="4 5">
    <name type="scientific">Rhodofomes roseus</name>
    <dbReference type="NCBI Taxonomy" id="34475"/>
    <lineage>
        <taxon>Eukaryota</taxon>
        <taxon>Fungi</taxon>
        <taxon>Dikarya</taxon>
        <taxon>Basidiomycota</taxon>
        <taxon>Agaricomycotina</taxon>
        <taxon>Agaricomycetes</taxon>
        <taxon>Polyporales</taxon>
        <taxon>Rhodofomes</taxon>
    </lineage>
</organism>
<protein>
    <recommendedName>
        <fullName evidence="6">Septation initiation network scaffold protein cdc11</fullName>
    </recommendedName>
</protein>
<feature type="region of interest" description="Disordered" evidence="3">
    <location>
        <begin position="276"/>
        <end position="304"/>
    </location>
</feature>
<dbReference type="PANTHER" id="PTHR47566">
    <property type="match status" value="1"/>
</dbReference>
<dbReference type="STRING" id="34475.A0A4Y9Y861"/>
<feature type="region of interest" description="Disordered" evidence="3">
    <location>
        <begin position="406"/>
        <end position="440"/>
    </location>
</feature>
<feature type="compositionally biased region" description="Polar residues" evidence="3">
    <location>
        <begin position="360"/>
        <end position="374"/>
    </location>
</feature>
<dbReference type="SUPFAM" id="SSF52075">
    <property type="entry name" value="Outer arm dynein light chain 1"/>
    <property type="match status" value="1"/>
</dbReference>
<dbReference type="EMBL" id="SEKV01000459">
    <property type="protein sequence ID" value="TFY57019.1"/>
    <property type="molecule type" value="Genomic_DNA"/>
</dbReference>
<feature type="compositionally biased region" description="Basic and acidic residues" evidence="3">
    <location>
        <begin position="628"/>
        <end position="640"/>
    </location>
</feature>
<feature type="region of interest" description="Disordered" evidence="3">
    <location>
        <begin position="317"/>
        <end position="376"/>
    </location>
</feature>
<dbReference type="SMART" id="SM00369">
    <property type="entry name" value="LRR_TYP"/>
    <property type="match status" value="4"/>
</dbReference>
<feature type="region of interest" description="Disordered" evidence="3">
    <location>
        <begin position="238"/>
        <end position="257"/>
    </location>
</feature>
<dbReference type="GO" id="GO:0061499">
    <property type="term" value="C:outer plaque of mitotic spindle pole body"/>
    <property type="evidence" value="ECO:0007669"/>
    <property type="project" value="TreeGrafter"/>
</dbReference>
<feature type="compositionally biased region" description="Acidic residues" evidence="3">
    <location>
        <begin position="655"/>
        <end position="688"/>
    </location>
</feature>
<dbReference type="InterPro" id="IPR001611">
    <property type="entry name" value="Leu-rich_rpt"/>
</dbReference>
<feature type="compositionally biased region" description="Polar residues" evidence="3">
    <location>
        <begin position="725"/>
        <end position="741"/>
    </location>
</feature>
<keyword evidence="2" id="KW-0677">Repeat</keyword>
<feature type="compositionally biased region" description="Polar residues" evidence="3">
    <location>
        <begin position="774"/>
        <end position="783"/>
    </location>
</feature>